<dbReference type="Proteomes" id="UP000612585">
    <property type="component" value="Unassembled WGS sequence"/>
</dbReference>
<comment type="caution">
    <text evidence="2">The sequence shown here is derived from an EMBL/GenBank/DDBJ whole genome shotgun (WGS) entry which is preliminary data.</text>
</comment>
<proteinExistence type="predicted"/>
<dbReference type="EMBL" id="BOPG01000012">
    <property type="protein sequence ID" value="GIJ54494.1"/>
    <property type="molecule type" value="Genomic_DNA"/>
</dbReference>
<accession>A0A8J3YZF9</accession>
<evidence type="ECO:0000313" key="2">
    <source>
        <dbReference type="EMBL" id="GIJ54494.1"/>
    </source>
</evidence>
<keyword evidence="3" id="KW-1185">Reference proteome</keyword>
<evidence type="ECO:0000313" key="3">
    <source>
        <dbReference type="Proteomes" id="UP000612585"/>
    </source>
</evidence>
<name>A0A8J3YZF9_9ACTN</name>
<protein>
    <submittedName>
        <fullName evidence="2">Uncharacterized protein</fullName>
    </submittedName>
</protein>
<evidence type="ECO:0000256" key="1">
    <source>
        <dbReference type="SAM" id="MobiDB-lite"/>
    </source>
</evidence>
<gene>
    <name evidence="2" type="ORF">Vau01_020100</name>
</gene>
<feature type="compositionally biased region" description="Polar residues" evidence="1">
    <location>
        <begin position="69"/>
        <end position="81"/>
    </location>
</feature>
<organism evidence="2 3">
    <name type="scientific">Virgisporangium aurantiacum</name>
    <dbReference type="NCBI Taxonomy" id="175570"/>
    <lineage>
        <taxon>Bacteria</taxon>
        <taxon>Bacillati</taxon>
        <taxon>Actinomycetota</taxon>
        <taxon>Actinomycetes</taxon>
        <taxon>Micromonosporales</taxon>
        <taxon>Micromonosporaceae</taxon>
        <taxon>Virgisporangium</taxon>
    </lineage>
</organism>
<sequence length="81" mass="9046">MELDPRTHMLCVATRFTRGHRPLIDRTHLTPDQWLVLRDAVAEWTGQAVRIDLAHLDVPAGPQLPPDPRSSSTSGARPSTR</sequence>
<dbReference type="AlphaFoldDB" id="A0A8J3YZF9"/>
<reference evidence="2" key="1">
    <citation type="submission" date="2021-01" db="EMBL/GenBank/DDBJ databases">
        <title>Whole genome shotgun sequence of Virgisporangium aurantiacum NBRC 16421.</title>
        <authorList>
            <person name="Komaki H."/>
            <person name="Tamura T."/>
        </authorList>
    </citation>
    <scope>NUCLEOTIDE SEQUENCE</scope>
    <source>
        <strain evidence="2">NBRC 16421</strain>
    </source>
</reference>
<feature type="region of interest" description="Disordered" evidence="1">
    <location>
        <begin position="58"/>
        <end position="81"/>
    </location>
</feature>